<dbReference type="Gene3D" id="3.40.50.620">
    <property type="entry name" value="HUPs"/>
    <property type="match status" value="1"/>
</dbReference>
<reference evidence="3 4" key="1">
    <citation type="submission" date="2019-09" db="EMBL/GenBank/DDBJ databases">
        <title>Genome sequence of Adhaeribacter sp. M2.</title>
        <authorList>
            <person name="Srinivasan S."/>
        </authorList>
    </citation>
    <scope>NUCLEOTIDE SEQUENCE [LARGE SCALE GENOMIC DNA]</scope>
    <source>
        <strain evidence="3 4">M2</strain>
    </source>
</reference>
<dbReference type="InterPro" id="IPR006016">
    <property type="entry name" value="UspA"/>
</dbReference>
<dbReference type="CDD" id="cd00293">
    <property type="entry name" value="USP-like"/>
    <property type="match status" value="1"/>
</dbReference>
<dbReference type="PRINTS" id="PR01438">
    <property type="entry name" value="UNVRSLSTRESS"/>
</dbReference>
<name>A0A5N1J9G7_9BACT</name>
<proteinExistence type="inferred from homology"/>
<dbReference type="SUPFAM" id="SSF52402">
    <property type="entry name" value="Adenine nucleotide alpha hydrolases-like"/>
    <property type="match status" value="1"/>
</dbReference>
<dbReference type="PANTHER" id="PTHR46268:SF6">
    <property type="entry name" value="UNIVERSAL STRESS PROTEIN UP12"/>
    <property type="match status" value="1"/>
</dbReference>
<dbReference type="PANTHER" id="PTHR46268">
    <property type="entry name" value="STRESS RESPONSE PROTEIN NHAX"/>
    <property type="match status" value="1"/>
</dbReference>
<accession>A0A5N1J9G7</accession>
<organism evidence="3 4">
    <name type="scientific">Adhaeribacter soli</name>
    <dbReference type="NCBI Taxonomy" id="2607655"/>
    <lineage>
        <taxon>Bacteria</taxon>
        <taxon>Pseudomonadati</taxon>
        <taxon>Bacteroidota</taxon>
        <taxon>Cytophagia</taxon>
        <taxon>Cytophagales</taxon>
        <taxon>Hymenobacteraceae</taxon>
        <taxon>Adhaeribacter</taxon>
    </lineage>
</organism>
<comment type="caution">
    <text evidence="3">The sequence shown here is derived from an EMBL/GenBank/DDBJ whole genome shotgun (WGS) entry which is preliminary data.</text>
</comment>
<dbReference type="RefSeq" id="WP_150902098.1">
    <property type="nucleotide sequence ID" value="NZ_VTWT01000001.1"/>
</dbReference>
<dbReference type="InterPro" id="IPR014729">
    <property type="entry name" value="Rossmann-like_a/b/a_fold"/>
</dbReference>
<gene>
    <name evidence="3" type="ORF">F0P94_02415</name>
</gene>
<dbReference type="AlphaFoldDB" id="A0A5N1J9G7"/>
<feature type="domain" description="UspA" evidence="2">
    <location>
        <begin position="1"/>
        <end position="136"/>
    </location>
</feature>
<evidence type="ECO:0000313" key="3">
    <source>
        <dbReference type="EMBL" id="KAA9345955.1"/>
    </source>
</evidence>
<dbReference type="InterPro" id="IPR006015">
    <property type="entry name" value="Universal_stress_UspA"/>
</dbReference>
<dbReference type="Proteomes" id="UP000326570">
    <property type="component" value="Unassembled WGS sequence"/>
</dbReference>
<comment type="similarity">
    <text evidence="1">Belongs to the universal stress protein A family.</text>
</comment>
<protein>
    <submittedName>
        <fullName evidence="3">Universal stress protein</fullName>
    </submittedName>
</protein>
<evidence type="ECO:0000256" key="1">
    <source>
        <dbReference type="ARBA" id="ARBA00008791"/>
    </source>
</evidence>
<evidence type="ECO:0000313" key="4">
    <source>
        <dbReference type="Proteomes" id="UP000326570"/>
    </source>
</evidence>
<evidence type="ECO:0000259" key="2">
    <source>
        <dbReference type="Pfam" id="PF00582"/>
    </source>
</evidence>
<keyword evidence="4" id="KW-1185">Reference proteome</keyword>
<dbReference type="EMBL" id="VTWT01000001">
    <property type="protein sequence ID" value="KAA9345955.1"/>
    <property type="molecule type" value="Genomic_DNA"/>
</dbReference>
<dbReference type="Pfam" id="PF00582">
    <property type="entry name" value="Usp"/>
    <property type="match status" value="1"/>
</dbReference>
<sequence>MKNILVCTDFSPNAHEAALFAGALARQASARLILFHAYHPAVLLEEETIWADPELLEHEVQEKIDRLAHELHKTYGISVTRILKPGFPVEETLALVPKVKADLVVLGWTGAGKRLKEGAGKVTSELLRRAEFPVITLPQVSLPDTYPALFTFAETEITLGNAAGVALIKSFITLPDPETITLKTPETQN</sequence>